<accession>A0A2X0SEF6</accession>
<sequence length="192" mass="21265">MGVGIPEWIAWAKLQNWEIPSYFRDYEKIGSTSIAAQDLTENKEPKLAENGCAVFRAMEKLTADDVTITFVGDKNVSGMGNNMLEISARGVTKRVALAEIGLVDRRGNALNLQGAILLGMAQNMKLPSNQKNIKKISRLRAILRDHLGIQDDPFEGYRQSVGWFPIQADPHAAHFGCLQETGPIAQFSLCRH</sequence>
<proteinExistence type="predicted"/>
<evidence type="ECO:0000313" key="1">
    <source>
        <dbReference type="EMBL" id="SPS05761.1"/>
    </source>
</evidence>
<dbReference type="EMBL" id="LS423452">
    <property type="protein sequence ID" value="SPS05761.1"/>
    <property type="molecule type" value="Genomic_DNA"/>
</dbReference>
<organism evidence="1">
    <name type="scientific">Candidatus Nitrotoga fabula</name>
    <dbReference type="NCBI Taxonomy" id="2182327"/>
    <lineage>
        <taxon>Bacteria</taxon>
        <taxon>Pseudomonadati</taxon>
        <taxon>Pseudomonadota</taxon>
        <taxon>Betaproteobacteria</taxon>
        <taxon>Nitrosomonadales</taxon>
        <taxon>Gallionellaceae</taxon>
        <taxon>Candidatus Nitrotoga</taxon>
    </lineage>
</organism>
<reference evidence="1" key="1">
    <citation type="submission" date="2018-05" db="EMBL/GenBank/DDBJ databases">
        <authorList>
            <person name="Lanie J.A."/>
            <person name="Ng W.-L."/>
            <person name="Kazmierczak K.M."/>
            <person name="Andrzejewski T.M."/>
            <person name="Davidsen T.M."/>
            <person name="Wayne K.J."/>
            <person name="Tettelin H."/>
            <person name="Glass J.I."/>
            <person name="Rusch D."/>
            <person name="Podicherti R."/>
            <person name="Tsui H.-C.T."/>
            <person name="Winkler M.E."/>
        </authorList>
    </citation>
    <scope>NUCLEOTIDE SEQUENCE</scope>
    <source>
        <strain evidence="1">KNB</strain>
    </source>
</reference>
<dbReference type="AlphaFoldDB" id="A0A2X0SEF6"/>
<protein>
    <submittedName>
        <fullName evidence="1">Uncharacterized protein</fullName>
    </submittedName>
</protein>
<gene>
    <name evidence="1" type="ORF">NITFAB_1351</name>
</gene>
<name>A0A2X0SEF6_9PROT</name>